<evidence type="ECO:0000313" key="2">
    <source>
        <dbReference type="EMBL" id="HGT37883.1"/>
    </source>
</evidence>
<feature type="compositionally biased region" description="Low complexity" evidence="1">
    <location>
        <begin position="171"/>
        <end position="187"/>
    </location>
</feature>
<dbReference type="AlphaFoldDB" id="A0A7C4QM46"/>
<organism evidence="2">
    <name type="scientific">Schlesneria paludicola</name>
    <dbReference type="NCBI Taxonomy" id="360056"/>
    <lineage>
        <taxon>Bacteria</taxon>
        <taxon>Pseudomonadati</taxon>
        <taxon>Planctomycetota</taxon>
        <taxon>Planctomycetia</taxon>
        <taxon>Planctomycetales</taxon>
        <taxon>Planctomycetaceae</taxon>
        <taxon>Schlesneria</taxon>
    </lineage>
</organism>
<feature type="region of interest" description="Disordered" evidence="1">
    <location>
        <begin position="165"/>
        <end position="193"/>
    </location>
</feature>
<gene>
    <name evidence="2" type="ORF">ENS64_01230</name>
</gene>
<proteinExistence type="predicted"/>
<accession>A0A7C4QM46</accession>
<sequence>MHFHTEPVVRRPPTGPILMPITSELAAAYWAADYLVFTDDGVIKLRAGETSAALAALHRRYGVSSSAFVTAYNPQSIRREAAGNQAQQARLEADVAPRWRYLRGVGVDPRDVWSGEESLLILGITREEAIALGCKYRQNAILFADEQGNIDLCACLREEQAVLDQGRRGVPAPSAPAERPSPSADSSIGAPHD</sequence>
<dbReference type="Pfam" id="PF11697">
    <property type="entry name" value="DUF3293"/>
    <property type="match status" value="1"/>
</dbReference>
<comment type="caution">
    <text evidence="2">The sequence shown here is derived from an EMBL/GenBank/DDBJ whole genome shotgun (WGS) entry which is preliminary data.</text>
</comment>
<protein>
    <submittedName>
        <fullName evidence="2">DUF3293 domain-containing protein</fullName>
    </submittedName>
</protein>
<evidence type="ECO:0000256" key="1">
    <source>
        <dbReference type="SAM" id="MobiDB-lite"/>
    </source>
</evidence>
<dbReference type="EMBL" id="DSVQ01000003">
    <property type="protein sequence ID" value="HGT37883.1"/>
    <property type="molecule type" value="Genomic_DNA"/>
</dbReference>
<dbReference type="InterPro" id="IPR021710">
    <property type="entry name" value="DUF3293"/>
</dbReference>
<name>A0A7C4QM46_9PLAN</name>
<reference evidence="2" key="1">
    <citation type="journal article" date="2020" name="mSystems">
        <title>Genome- and Community-Level Interaction Insights into Carbon Utilization and Element Cycling Functions of Hydrothermarchaeota in Hydrothermal Sediment.</title>
        <authorList>
            <person name="Zhou Z."/>
            <person name="Liu Y."/>
            <person name="Xu W."/>
            <person name="Pan J."/>
            <person name="Luo Z.H."/>
            <person name="Li M."/>
        </authorList>
    </citation>
    <scope>NUCLEOTIDE SEQUENCE [LARGE SCALE GENOMIC DNA]</scope>
    <source>
        <strain evidence="2">SpSt-508</strain>
    </source>
</reference>